<evidence type="ECO:0000256" key="5">
    <source>
        <dbReference type="ARBA" id="ARBA00023288"/>
    </source>
</evidence>
<dbReference type="PANTHER" id="PTHR43649:SF33">
    <property type="entry name" value="POLYGALACTURONAN_RHAMNOGALACTURONAN-BINDING PROTEIN YTCQ"/>
    <property type="match status" value="1"/>
</dbReference>
<reference evidence="6 7" key="1">
    <citation type="submission" date="2020-11" db="EMBL/GenBank/DDBJ databases">
        <title>Actinomyces sp. ZJ750.</title>
        <authorList>
            <person name="Zhou J."/>
        </authorList>
    </citation>
    <scope>NUCLEOTIDE SEQUENCE [LARGE SCALE GENOMIC DNA]</scope>
    <source>
        <strain evidence="6 7">ZJ750</strain>
    </source>
</reference>
<evidence type="ECO:0000313" key="7">
    <source>
        <dbReference type="Proteomes" id="UP000594637"/>
    </source>
</evidence>
<evidence type="ECO:0000256" key="2">
    <source>
        <dbReference type="ARBA" id="ARBA00022729"/>
    </source>
</evidence>
<dbReference type="InterPro" id="IPR006311">
    <property type="entry name" value="TAT_signal"/>
</dbReference>
<organism evidence="6 7">
    <name type="scientific">Actinomyces respiraculi</name>
    <dbReference type="NCBI Taxonomy" id="2744574"/>
    <lineage>
        <taxon>Bacteria</taxon>
        <taxon>Bacillati</taxon>
        <taxon>Actinomycetota</taxon>
        <taxon>Actinomycetes</taxon>
        <taxon>Actinomycetales</taxon>
        <taxon>Actinomycetaceae</taxon>
        <taxon>Actinomyces</taxon>
    </lineage>
</organism>
<keyword evidence="5" id="KW-0449">Lipoprotein</keyword>
<evidence type="ECO:0000256" key="3">
    <source>
        <dbReference type="ARBA" id="ARBA00023136"/>
    </source>
</evidence>
<dbReference type="InterPro" id="IPR006059">
    <property type="entry name" value="SBP"/>
</dbReference>
<dbReference type="PANTHER" id="PTHR43649">
    <property type="entry name" value="ARABINOSE-BINDING PROTEIN-RELATED"/>
    <property type="match status" value="1"/>
</dbReference>
<protein>
    <submittedName>
        <fullName evidence="6">Extracellular solute-binding protein</fullName>
    </submittedName>
</protein>
<sequence length="464" mass="51110">MAPHPSRRSFLLGAASITALVPLASCSGGTDKPAAVQDTQPAKGLDIQGVNFTYDPNTLVNNGDPITLDWWLWDSDEKFSAFADAYQRIHPNVQINVVNQPWDDYWTKLPLALQGQDGPAIFNIHNSHHENVLPYCEAYDVDLEALSQDFVGVDGHLVDGKVYYMDYGLMTGLIYYNKSMWEAAGLTEADVPVTWDEFRTVARKLTIRDGDSFQQAGFNFNTSAYVLLLGKHYQSGDNLFDTSGQQVQLDTDTVKADLAFLTDLYDVDKVGSPDFGNNSDEAFGQGLSAMTYNWGHFYGTLKKDYPSIDFGTFRTPVATKGEEPYAYDRYNGESTFGINKNAPEGARQVAQDFLTFFLTSNDLLVQLCLNYSLFPSSLALADNSEVKEHPVTSVLGSIDRYVWPGPMPATVEDNTKIAVSDVLYNGVAIDKALATATSTIDADIAKTEFAAVENLYVHADEAKG</sequence>
<keyword evidence="1" id="KW-1003">Cell membrane</keyword>
<dbReference type="InterPro" id="IPR050490">
    <property type="entry name" value="Bact_solute-bd_prot1"/>
</dbReference>
<dbReference type="KEGG" id="arep:ID810_03180"/>
<dbReference type="RefSeq" id="WP_166855188.1">
    <property type="nucleotide sequence ID" value="NZ_CP063989.1"/>
</dbReference>
<gene>
    <name evidence="6" type="ORF">ID810_03180</name>
</gene>
<evidence type="ECO:0000256" key="4">
    <source>
        <dbReference type="ARBA" id="ARBA00023139"/>
    </source>
</evidence>
<dbReference type="Proteomes" id="UP000594637">
    <property type="component" value="Chromosome"/>
</dbReference>
<dbReference type="AlphaFoldDB" id="A0A7T0LLI4"/>
<dbReference type="Gene3D" id="3.40.190.10">
    <property type="entry name" value="Periplasmic binding protein-like II"/>
    <property type="match status" value="1"/>
</dbReference>
<keyword evidence="3" id="KW-0472">Membrane</keyword>
<evidence type="ECO:0000256" key="1">
    <source>
        <dbReference type="ARBA" id="ARBA00022475"/>
    </source>
</evidence>
<keyword evidence="2" id="KW-0732">Signal</keyword>
<dbReference type="PROSITE" id="PS51318">
    <property type="entry name" value="TAT"/>
    <property type="match status" value="1"/>
</dbReference>
<dbReference type="Pfam" id="PF01547">
    <property type="entry name" value="SBP_bac_1"/>
    <property type="match status" value="1"/>
</dbReference>
<evidence type="ECO:0000313" key="6">
    <source>
        <dbReference type="EMBL" id="QPL05971.1"/>
    </source>
</evidence>
<keyword evidence="4" id="KW-0564">Palmitate</keyword>
<name>A0A7T0LLI4_9ACTO</name>
<dbReference type="EMBL" id="CP063989">
    <property type="protein sequence ID" value="QPL05971.1"/>
    <property type="molecule type" value="Genomic_DNA"/>
</dbReference>
<keyword evidence="7" id="KW-1185">Reference proteome</keyword>
<proteinExistence type="predicted"/>
<dbReference type="SUPFAM" id="SSF53850">
    <property type="entry name" value="Periplasmic binding protein-like II"/>
    <property type="match status" value="1"/>
</dbReference>
<accession>A0A7T0LLI4</accession>